<dbReference type="PROSITE" id="PS50928">
    <property type="entry name" value="ABC_TM1"/>
    <property type="match status" value="1"/>
</dbReference>
<dbReference type="PANTHER" id="PTHR43163">
    <property type="entry name" value="DIPEPTIDE TRANSPORT SYSTEM PERMEASE PROTEIN DPPB-RELATED"/>
    <property type="match status" value="1"/>
</dbReference>
<dbReference type="OrthoDB" id="9778910at2"/>
<dbReference type="InterPro" id="IPR045621">
    <property type="entry name" value="BPD_transp_1_N"/>
</dbReference>
<feature type="transmembrane region" description="Helical" evidence="7">
    <location>
        <begin position="236"/>
        <end position="255"/>
    </location>
</feature>
<name>A0A286GYD3_9ACTN</name>
<keyword evidence="10" id="KW-1185">Reference proteome</keyword>
<sequence length="368" mass="39969">MTTTTTELVAGGADPDTWAPRAEKRRVGGGGLGAYLFIRFLLIFPTIFILVTTVFFLMRSTGDPITAALGGRLTGEQLAERVREAGYDRPLLTQYFEYLGNVFTGDFGTAISDRRPVTEILTTFGAATLELVFYALLVAFLVGIPLGRLAAYLRDRWPDAVLRVFAIVCYATPVFFFGMLLKLVFAVNLGWLPVAGRASTGADIQLQQLDGSTGIYLIDAIRLGDGEVIADVLEHAVLPAIALGLLTAGIFLRLVRTNVIGTLGMGYVEAARSRGVPERRLLKKHAYRPALIPIITVIGLQIALMLGGAVLTETTFEWKGLGFQLTEYIEARDFVAVQGIVVLLAIIVAVTNFVVDVIAALIDPRVRY</sequence>
<evidence type="ECO:0000256" key="4">
    <source>
        <dbReference type="ARBA" id="ARBA00022692"/>
    </source>
</evidence>
<feature type="transmembrane region" description="Helical" evidence="7">
    <location>
        <begin position="335"/>
        <end position="362"/>
    </location>
</feature>
<proteinExistence type="inferred from homology"/>
<keyword evidence="2 7" id="KW-0813">Transport</keyword>
<dbReference type="SUPFAM" id="SSF161098">
    <property type="entry name" value="MetI-like"/>
    <property type="match status" value="1"/>
</dbReference>
<evidence type="ECO:0000256" key="3">
    <source>
        <dbReference type="ARBA" id="ARBA00022475"/>
    </source>
</evidence>
<dbReference type="Pfam" id="PF19300">
    <property type="entry name" value="BPD_transp_1_N"/>
    <property type="match status" value="1"/>
</dbReference>
<keyword evidence="6 7" id="KW-0472">Membrane</keyword>
<dbReference type="EMBL" id="OCNK01000003">
    <property type="protein sequence ID" value="SOE00518.1"/>
    <property type="molecule type" value="Genomic_DNA"/>
</dbReference>
<evidence type="ECO:0000313" key="10">
    <source>
        <dbReference type="Proteomes" id="UP000219482"/>
    </source>
</evidence>
<organism evidence="9 10">
    <name type="scientific">Blastococcus haudaquaticus</name>
    <dbReference type="NCBI Taxonomy" id="1938745"/>
    <lineage>
        <taxon>Bacteria</taxon>
        <taxon>Bacillati</taxon>
        <taxon>Actinomycetota</taxon>
        <taxon>Actinomycetes</taxon>
        <taxon>Geodermatophilales</taxon>
        <taxon>Geodermatophilaceae</taxon>
        <taxon>Blastococcus</taxon>
    </lineage>
</organism>
<keyword evidence="3" id="KW-1003">Cell membrane</keyword>
<evidence type="ECO:0000256" key="6">
    <source>
        <dbReference type="ARBA" id="ARBA00023136"/>
    </source>
</evidence>
<evidence type="ECO:0000256" key="2">
    <source>
        <dbReference type="ARBA" id="ARBA00022448"/>
    </source>
</evidence>
<feature type="transmembrane region" description="Helical" evidence="7">
    <location>
        <begin position="131"/>
        <end position="153"/>
    </location>
</feature>
<evidence type="ECO:0000256" key="7">
    <source>
        <dbReference type="RuleBase" id="RU363032"/>
    </source>
</evidence>
<evidence type="ECO:0000259" key="8">
    <source>
        <dbReference type="PROSITE" id="PS50928"/>
    </source>
</evidence>
<evidence type="ECO:0000256" key="5">
    <source>
        <dbReference type="ARBA" id="ARBA00022989"/>
    </source>
</evidence>
<dbReference type="RefSeq" id="WP_097184369.1">
    <property type="nucleotide sequence ID" value="NZ_OCNK01000003.1"/>
</dbReference>
<evidence type="ECO:0000256" key="1">
    <source>
        <dbReference type="ARBA" id="ARBA00004651"/>
    </source>
</evidence>
<dbReference type="InterPro" id="IPR035906">
    <property type="entry name" value="MetI-like_sf"/>
</dbReference>
<dbReference type="AlphaFoldDB" id="A0A286GYD3"/>
<dbReference type="Gene3D" id="1.10.3720.10">
    <property type="entry name" value="MetI-like"/>
    <property type="match status" value="1"/>
</dbReference>
<keyword evidence="5 7" id="KW-1133">Transmembrane helix</keyword>
<dbReference type="PANTHER" id="PTHR43163:SF6">
    <property type="entry name" value="DIPEPTIDE TRANSPORT SYSTEM PERMEASE PROTEIN DPPB-RELATED"/>
    <property type="match status" value="1"/>
</dbReference>
<feature type="transmembrane region" description="Helical" evidence="7">
    <location>
        <begin position="34"/>
        <end position="58"/>
    </location>
</feature>
<evidence type="ECO:0000313" key="9">
    <source>
        <dbReference type="EMBL" id="SOE00518.1"/>
    </source>
</evidence>
<gene>
    <name evidence="9" type="ORF">SAMN06272739_2642</name>
</gene>
<dbReference type="GO" id="GO:0055085">
    <property type="term" value="P:transmembrane transport"/>
    <property type="evidence" value="ECO:0007669"/>
    <property type="project" value="InterPro"/>
</dbReference>
<dbReference type="GO" id="GO:0005886">
    <property type="term" value="C:plasma membrane"/>
    <property type="evidence" value="ECO:0007669"/>
    <property type="project" value="UniProtKB-SubCell"/>
</dbReference>
<accession>A0A286GYD3</accession>
<feature type="transmembrane region" description="Helical" evidence="7">
    <location>
        <begin position="160"/>
        <end position="185"/>
    </location>
</feature>
<reference evidence="10" key="1">
    <citation type="submission" date="2017-09" db="EMBL/GenBank/DDBJ databases">
        <authorList>
            <person name="Varghese N."/>
            <person name="Submissions S."/>
        </authorList>
    </citation>
    <scope>NUCLEOTIDE SEQUENCE [LARGE SCALE GENOMIC DNA]</scope>
    <source>
        <strain evidence="10">DSM 44270</strain>
    </source>
</reference>
<feature type="domain" description="ABC transmembrane type-1" evidence="8">
    <location>
        <begin position="125"/>
        <end position="359"/>
    </location>
</feature>
<comment type="subcellular location">
    <subcellularLocation>
        <location evidence="1 7">Cell membrane</location>
        <topology evidence="1 7">Multi-pass membrane protein</topology>
    </subcellularLocation>
</comment>
<dbReference type="Pfam" id="PF00528">
    <property type="entry name" value="BPD_transp_1"/>
    <property type="match status" value="1"/>
</dbReference>
<dbReference type="Proteomes" id="UP000219482">
    <property type="component" value="Unassembled WGS sequence"/>
</dbReference>
<dbReference type="InterPro" id="IPR000515">
    <property type="entry name" value="MetI-like"/>
</dbReference>
<dbReference type="CDD" id="cd06261">
    <property type="entry name" value="TM_PBP2"/>
    <property type="match status" value="1"/>
</dbReference>
<keyword evidence="4 7" id="KW-0812">Transmembrane</keyword>
<protein>
    <submittedName>
        <fullName evidence="9">Peptide/nickel transport system permease protein</fullName>
    </submittedName>
</protein>
<comment type="similarity">
    <text evidence="7">Belongs to the binding-protein-dependent transport system permease family.</text>
</comment>
<feature type="transmembrane region" description="Helical" evidence="7">
    <location>
        <begin position="290"/>
        <end position="311"/>
    </location>
</feature>